<sequence length="84" mass="9714">MYNRSNITTFAVLKLNKRSMKVVKVSKIIHDLEKAGWRMDRMRGSHREYVHPTKKGTVTVNGKKSDDVCGFLLKSIERQSGMKF</sequence>
<keyword evidence="7" id="KW-0346">Stress response</keyword>
<keyword evidence="9" id="KW-1185">Reference proteome</keyword>
<evidence type="ECO:0000313" key="8">
    <source>
        <dbReference type="EMBL" id="EGN55855.1"/>
    </source>
</evidence>
<comment type="similarity">
    <text evidence="1">Belongs to the HicA mRNA interferase family.</text>
</comment>
<dbReference type="Pfam" id="PF07927">
    <property type="entry name" value="HicA_toxin"/>
    <property type="match status" value="1"/>
</dbReference>
<dbReference type="Gene3D" id="3.30.920.30">
    <property type="entry name" value="Hypothetical protein"/>
    <property type="match status" value="1"/>
</dbReference>
<keyword evidence="4" id="KW-0255">Endonuclease</keyword>
<dbReference type="eggNOG" id="COG1724">
    <property type="taxonomic scope" value="Bacteria"/>
</dbReference>
<evidence type="ECO:0000256" key="3">
    <source>
        <dbReference type="ARBA" id="ARBA00022722"/>
    </source>
</evidence>
<evidence type="ECO:0000256" key="6">
    <source>
        <dbReference type="ARBA" id="ARBA00022884"/>
    </source>
</evidence>
<evidence type="ECO:0000256" key="2">
    <source>
        <dbReference type="ARBA" id="ARBA00022649"/>
    </source>
</evidence>
<dbReference type="GO" id="GO:0003729">
    <property type="term" value="F:mRNA binding"/>
    <property type="evidence" value="ECO:0007669"/>
    <property type="project" value="InterPro"/>
</dbReference>
<evidence type="ECO:0000313" key="9">
    <source>
        <dbReference type="Proteomes" id="UP000002772"/>
    </source>
</evidence>
<keyword evidence="6" id="KW-0694">RNA-binding</keyword>
<evidence type="ECO:0000256" key="4">
    <source>
        <dbReference type="ARBA" id="ARBA00022759"/>
    </source>
</evidence>
<accession>F8NB37</accession>
<dbReference type="GO" id="GO:0004519">
    <property type="term" value="F:endonuclease activity"/>
    <property type="evidence" value="ECO:0007669"/>
    <property type="project" value="UniProtKB-KW"/>
</dbReference>
<evidence type="ECO:0000256" key="5">
    <source>
        <dbReference type="ARBA" id="ARBA00022801"/>
    </source>
</evidence>
<protein>
    <submittedName>
        <fullName evidence="8">YcfA family protein</fullName>
    </submittedName>
</protein>
<dbReference type="SUPFAM" id="SSF54786">
    <property type="entry name" value="YcfA/nrd intein domain"/>
    <property type="match status" value="1"/>
</dbReference>
<keyword evidence="2" id="KW-1277">Toxin-antitoxin system</keyword>
<proteinExistence type="inferred from homology"/>
<dbReference type="InterPro" id="IPR012933">
    <property type="entry name" value="HicA_mRNA_interferase"/>
</dbReference>
<dbReference type="HOGENOM" id="CLU_164851_4_2_10"/>
<dbReference type="Proteomes" id="UP000002772">
    <property type="component" value="Unassembled WGS sequence"/>
</dbReference>
<dbReference type="InterPro" id="IPR038570">
    <property type="entry name" value="HicA_sf"/>
</dbReference>
<dbReference type="GO" id="GO:0016787">
    <property type="term" value="F:hydrolase activity"/>
    <property type="evidence" value="ECO:0007669"/>
    <property type="project" value="UniProtKB-KW"/>
</dbReference>
<keyword evidence="5" id="KW-0378">Hydrolase</keyword>
<name>F8NB37_9BACT</name>
<dbReference type="EMBL" id="GL945017">
    <property type="protein sequence ID" value="EGN55855.1"/>
    <property type="molecule type" value="Genomic_DNA"/>
</dbReference>
<organism evidence="8 9">
    <name type="scientific">Hallella multisaccharivorax DSM 17128</name>
    <dbReference type="NCBI Taxonomy" id="688246"/>
    <lineage>
        <taxon>Bacteria</taxon>
        <taxon>Pseudomonadati</taxon>
        <taxon>Bacteroidota</taxon>
        <taxon>Bacteroidia</taxon>
        <taxon>Bacteroidales</taxon>
        <taxon>Prevotellaceae</taxon>
        <taxon>Hallella</taxon>
    </lineage>
</organism>
<dbReference type="AlphaFoldDB" id="F8NB37"/>
<keyword evidence="3" id="KW-0540">Nuclease</keyword>
<reference evidence="9" key="1">
    <citation type="journal article" date="2011" name="Stand. Genomic Sci.">
        <title>Non-contiguous finished genome sequence of the opportunistic oral pathogen Prevotella multisaccharivorax type strain (PPPA20).</title>
        <authorList>
            <person name="Pati A."/>
            <person name="Gronow S."/>
            <person name="Lu M."/>
            <person name="Lapidus A."/>
            <person name="Nolan M."/>
            <person name="Lucas S."/>
            <person name="Hammon N."/>
            <person name="Deshpande S."/>
            <person name="Cheng J.F."/>
            <person name="Tapia R."/>
            <person name="Han C."/>
            <person name="Goodwin L."/>
            <person name="Pitluck S."/>
            <person name="Liolios K."/>
            <person name="Pagani I."/>
            <person name="Mavromatis K."/>
            <person name="Mikhailova N."/>
            <person name="Huntemann M."/>
            <person name="Chen A."/>
            <person name="Palaniappan K."/>
            <person name="Land M."/>
            <person name="Hauser L."/>
            <person name="Detter J.C."/>
            <person name="Brambilla E.M."/>
            <person name="Rohde M."/>
            <person name="Goker M."/>
            <person name="Woyke T."/>
            <person name="Bristow J."/>
            <person name="Eisen J.A."/>
            <person name="Markowitz V."/>
            <person name="Hugenholtz P."/>
            <person name="Kyrpides N.C."/>
            <person name="Klenk H.P."/>
            <person name="Ivanova N."/>
        </authorList>
    </citation>
    <scope>NUCLEOTIDE SEQUENCE [LARGE SCALE GENOMIC DNA]</scope>
    <source>
        <strain evidence="9">DSM 17128</strain>
    </source>
</reference>
<gene>
    <name evidence="8" type="ORF">Premu_0373</name>
</gene>
<evidence type="ECO:0000256" key="7">
    <source>
        <dbReference type="ARBA" id="ARBA00023016"/>
    </source>
</evidence>
<evidence type="ECO:0000256" key="1">
    <source>
        <dbReference type="ARBA" id="ARBA00006620"/>
    </source>
</evidence>
<dbReference type="STRING" id="688246.Premu_0373"/>